<gene>
    <name evidence="3" type="ORF">Tci_059374</name>
</gene>
<organism evidence="3">
    <name type="scientific">Tanacetum cinerariifolium</name>
    <name type="common">Dalmatian daisy</name>
    <name type="synonym">Chrysanthemum cinerariifolium</name>
    <dbReference type="NCBI Taxonomy" id="118510"/>
    <lineage>
        <taxon>Eukaryota</taxon>
        <taxon>Viridiplantae</taxon>
        <taxon>Streptophyta</taxon>
        <taxon>Embryophyta</taxon>
        <taxon>Tracheophyta</taxon>
        <taxon>Spermatophyta</taxon>
        <taxon>Magnoliopsida</taxon>
        <taxon>eudicotyledons</taxon>
        <taxon>Gunneridae</taxon>
        <taxon>Pentapetalae</taxon>
        <taxon>asterids</taxon>
        <taxon>campanulids</taxon>
        <taxon>Asterales</taxon>
        <taxon>Asteraceae</taxon>
        <taxon>Asteroideae</taxon>
        <taxon>Anthemideae</taxon>
        <taxon>Anthemidinae</taxon>
        <taxon>Tanacetum</taxon>
    </lineage>
</organism>
<accession>A0A6L2NML8</accession>
<proteinExistence type="predicted"/>
<feature type="coiled-coil region" evidence="1">
    <location>
        <begin position="489"/>
        <end position="520"/>
    </location>
</feature>
<feature type="compositionally biased region" description="Basic residues" evidence="2">
    <location>
        <begin position="212"/>
        <end position="224"/>
    </location>
</feature>
<comment type="caution">
    <text evidence="3">The sequence shown here is derived from an EMBL/GenBank/DDBJ whole genome shotgun (WGS) entry which is preliminary data.</text>
</comment>
<feature type="region of interest" description="Disordered" evidence="2">
    <location>
        <begin position="212"/>
        <end position="366"/>
    </location>
</feature>
<evidence type="ECO:0000256" key="2">
    <source>
        <dbReference type="SAM" id="MobiDB-lite"/>
    </source>
</evidence>
<sequence length="628" mass="71850">MNPIASQQATLDNALVPSEKRLKIERCNAIISFTKPQKEEAYQVTLDALKLSPCYPAFQITVEELGYSGKCDMLSTIQTDQVHQPWSKFDDVINRYNQKNVYYVALLWEGYMYQADNREISSARKEHMPYLRFTKVIVDHFIFKDNTISMRNRINIHTILDDTLLGTLKFVSKLEDYQIYGAVILDVMINDDIKLSKAYKTYLDYAIRKVPPKKTRKSKKHASPKLKTVLSSPKEPTQKGKQVKRAAKKATTAPNNRRETHKLQASGSNKRVDFESEGDSEEENDNDNKEDDSDNDDGDNDDGGNDDEGNDNKGNYDEGSNEDSDQTDSDDDENPSFTLKDYEEEEEQYEEFKLTPERKKYEDDDDDKIDIDLTNAQQGGEDQKNASHESGFVQEEDAHVTLIIVHDKTEGPLQSSSISSDFTSKLLNLDDSSLDINSLMNTSIFDQRVSALETKVFEFNQTSQFAEVVSSIPGIVDNYLASKLKEEVNVAIRLQLNKLKEEAEAENQEFINQVDSTIKKIIKERKPDKPRTPNHAWNKSKSIDFRPPQKWISTIAKECYKEKQPPRTFDELMGTFIDFSAFVMNRLKIDNLTQEILVGPAFNLLKGTCKSFIELEYHFEECYKAANG</sequence>
<dbReference type="EMBL" id="BKCJ010009531">
    <property type="protein sequence ID" value="GEU87396.1"/>
    <property type="molecule type" value="Genomic_DNA"/>
</dbReference>
<evidence type="ECO:0000256" key="1">
    <source>
        <dbReference type="SAM" id="Coils"/>
    </source>
</evidence>
<feature type="compositionally biased region" description="Acidic residues" evidence="2">
    <location>
        <begin position="319"/>
        <end position="334"/>
    </location>
</feature>
<keyword evidence="1" id="KW-0175">Coiled coil</keyword>
<protein>
    <submittedName>
        <fullName evidence="3">Uncharacterized protein</fullName>
    </submittedName>
</protein>
<feature type="compositionally biased region" description="Acidic residues" evidence="2">
    <location>
        <begin position="275"/>
        <end position="309"/>
    </location>
</feature>
<feature type="compositionally biased region" description="Basic and acidic residues" evidence="2">
    <location>
        <begin position="350"/>
        <end position="362"/>
    </location>
</feature>
<reference evidence="3" key="1">
    <citation type="journal article" date="2019" name="Sci. Rep.">
        <title>Draft genome of Tanacetum cinerariifolium, the natural source of mosquito coil.</title>
        <authorList>
            <person name="Yamashiro T."/>
            <person name="Shiraishi A."/>
            <person name="Satake H."/>
            <person name="Nakayama K."/>
        </authorList>
    </citation>
    <scope>NUCLEOTIDE SEQUENCE</scope>
</reference>
<evidence type="ECO:0000313" key="3">
    <source>
        <dbReference type="EMBL" id="GEU87396.1"/>
    </source>
</evidence>
<dbReference type="AlphaFoldDB" id="A0A6L2NML8"/>
<name>A0A6L2NML8_TANCI</name>